<dbReference type="GO" id="GO:0005737">
    <property type="term" value="C:cytoplasm"/>
    <property type="evidence" value="ECO:0000318"/>
    <property type="project" value="GO_Central"/>
</dbReference>
<reference evidence="7" key="2">
    <citation type="submission" date="2007-03" db="EMBL/GenBank/DDBJ databases">
        <authorList>
            <consortium name="The International Medicago Genome Annotation Group"/>
        </authorList>
    </citation>
    <scope>NUCLEOTIDE SEQUENCE</scope>
</reference>
<reference evidence="8 11" key="3">
    <citation type="journal article" date="2011" name="Nature">
        <title>The Medicago genome provides insight into the evolution of rhizobial symbioses.</title>
        <authorList>
            <person name="Young N.D."/>
            <person name="Debelle F."/>
            <person name="Oldroyd G.E."/>
            <person name="Geurts R."/>
            <person name="Cannon S.B."/>
            <person name="Udvardi M.K."/>
            <person name="Benedito V.A."/>
            <person name="Mayer K.F."/>
            <person name="Gouzy J."/>
            <person name="Schoof H."/>
            <person name="Van de Peer Y."/>
            <person name="Proost S."/>
            <person name="Cook D.R."/>
            <person name="Meyers B.C."/>
            <person name="Spannagl M."/>
            <person name="Cheung F."/>
            <person name="De Mita S."/>
            <person name="Krishnakumar V."/>
            <person name="Gundlach H."/>
            <person name="Zhou S."/>
            <person name="Mudge J."/>
            <person name="Bharti A.K."/>
            <person name="Murray J.D."/>
            <person name="Naoumkina M.A."/>
            <person name="Rosen B."/>
            <person name="Silverstein K.A."/>
            <person name="Tang H."/>
            <person name="Rombauts S."/>
            <person name="Zhao P.X."/>
            <person name="Zhou P."/>
            <person name="Barbe V."/>
            <person name="Bardou P."/>
            <person name="Bechner M."/>
            <person name="Bellec A."/>
            <person name="Berger A."/>
            <person name="Berges H."/>
            <person name="Bidwell S."/>
            <person name="Bisseling T."/>
            <person name="Choisne N."/>
            <person name="Couloux A."/>
            <person name="Denny R."/>
            <person name="Deshpande S."/>
            <person name="Dai X."/>
            <person name="Doyle J.J."/>
            <person name="Dudez A.M."/>
            <person name="Farmer A.D."/>
            <person name="Fouteau S."/>
            <person name="Franken C."/>
            <person name="Gibelin C."/>
            <person name="Gish J."/>
            <person name="Goldstein S."/>
            <person name="Gonzalez A.J."/>
            <person name="Green P.J."/>
            <person name="Hallab A."/>
            <person name="Hartog M."/>
            <person name="Hua A."/>
            <person name="Humphray S.J."/>
            <person name="Jeong D.H."/>
            <person name="Jing Y."/>
            <person name="Jocker A."/>
            <person name="Kenton S.M."/>
            <person name="Kim D.J."/>
            <person name="Klee K."/>
            <person name="Lai H."/>
            <person name="Lang C."/>
            <person name="Lin S."/>
            <person name="Macmil S.L."/>
            <person name="Magdelenat G."/>
            <person name="Matthews L."/>
            <person name="McCorrison J."/>
            <person name="Monaghan E.L."/>
            <person name="Mun J.H."/>
            <person name="Najar F.Z."/>
            <person name="Nicholson C."/>
            <person name="Noirot C."/>
            <person name="O'Bleness M."/>
            <person name="Paule C.R."/>
            <person name="Poulain J."/>
            <person name="Prion F."/>
            <person name="Qin B."/>
            <person name="Qu C."/>
            <person name="Retzel E.F."/>
            <person name="Riddle C."/>
            <person name="Sallet E."/>
            <person name="Samain S."/>
            <person name="Samson N."/>
            <person name="Sanders I."/>
            <person name="Saurat O."/>
            <person name="Scarpelli C."/>
            <person name="Schiex T."/>
            <person name="Segurens B."/>
            <person name="Severin A.J."/>
            <person name="Sherrier D.J."/>
            <person name="Shi R."/>
            <person name="Sims S."/>
            <person name="Singer S.R."/>
            <person name="Sinharoy S."/>
            <person name="Sterck L."/>
            <person name="Viollet A."/>
            <person name="Wang B.B."/>
            <person name="Wang K."/>
            <person name="Wang M."/>
            <person name="Wang X."/>
            <person name="Warfsmann J."/>
            <person name="Weissenbach J."/>
            <person name="White D.D."/>
            <person name="White J.D."/>
            <person name="Wiley G.B."/>
            <person name="Wincker P."/>
            <person name="Xing Y."/>
            <person name="Yang L."/>
            <person name="Yao Z."/>
            <person name="Ying F."/>
            <person name="Zhai J."/>
            <person name="Zhou L."/>
            <person name="Zuber A."/>
            <person name="Denarie J."/>
            <person name="Dixon R.A."/>
            <person name="May G.D."/>
            <person name="Schwartz D.C."/>
            <person name="Rogers J."/>
            <person name="Quetier F."/>
            <person name="Town C.D."/>
            <person name="Roe B.A."/>
        </authorList>
    </citation>
    <scope>NUCLEOTIDE SEQUENCE [LARGE SCALE GENOMIC DNA]</scope>
    <source>
        <strain evidence="8">A17</strain>
        <strain evidence="10 11">cv. Jemalong A17</strain>
    </source>
</reference>
<evidence type="ECO:0000313" key="9">
    <source>
        <dbReference type="EMBL" id="RHN44011.1"/>
    </source>
</evidence>
<feature type="domain" description="SKP1 component dimerisation" evidence="5">
    <location>
        <begin position="102"/>
        <end position="135"/>
    </location>
</feature>
<dbReference type="SMART" id="SM00512">
    <property type="entry name" value="Skp1"/>
    <property type="match status" value="1"/>
</dbReference>
<reference evidence="8 11" key="4">
    <citation type="journal article" date="2014" name="BMC Genomics">
        <title>An improved genome release (version Mt4.0) for the model legume Medicago truncatula.</title>
        <authorList>
            <person name="Tang H."/>
            <person name="Krishnakumar V."/>
            <person name="Bidwell S."/>
            <person name="Rosen B."/>
            <person name="Chan A."/>
            <person name="Zhou S."/>
            <person name="Gentzbittel L."/>
            <person name="Childs K.L."/>
            <person name="Yandell M."/>
            <person name="Gundlach H."/>
            <person name="Mayer K.F."/>
            <person name="Schwartz D.C."/>
            <person name="Town C.D."/>
        </authorList>
    </citation>
    <scope>GENOME REANNOTATION</scope>
    <source>
        <strain evidence="10 11">cv. Jemalong A17</strain>
    </source>
</reference>
<reference evidence="12" key="6">
    <citation type="journal article" date="2018" name="Nat. Plants">
        <title>Whole-genome landscape of Medicago truncatula symbiotic genes.</title>
        <authorList>
            <person name="Pecrix Y."/>
            <person name="Staton S.E."/>
            <person name="Sallet E."/>
            <person name="Lelandais-Briere C."/>
            <person name="Moreau S."/>
            <person name="Carrere S."/>
            <person name="Blein T."/>
            <person name="Jardinaud M.F."/>
            <person name="Latrasse D."/>
            <person name="Zouine M."/>
            <person name="Zahm M."/>
            <person name="Kreplak J."/>
            <person name="Mayjonade B."/>
            <person name="Satge C."/>
            <person name="Perez M."/>
            <person name="Cauet S."/>
            <person name="Marande W."/>
            <person name="Chantry-Darmon C."/>
            <person name="Lopez-Roques C."/>
            <person name="Bouchez O."/>
            <person name="Berard A."/>
            <person name="Debelle F."/>
            <person name="Munos S."/>
            <person name="Bendahmane A."/>
            <person name="Berges H."/>
            <person name="Niebel A."/>
            <person name="Buitink J."/>
            <person name="Frugier F."/>
            <person name="Benhamed M."/>
            <person name="Crespi M."/>
            <person name="Gouzy J."/>
            <person name="Gamas P."/>
        </authorList>
    </citation>
    <scope>NUCLEOTIDE SEQUENCE [LARGE SCALE GENOMIC DNA]</scope>
    <source>
        <strain evidence="12">cv. Jemalong A17</strain>
    </source>
</reference>
<comment type="subunit">
    <text evidence="4">Part of a SCF (SKP1-cullin-F-box) protein ligase complex.</text>
</comment>
<dbReference type="Pfam" id="PF03931">
    <property type="entry name" value="Skp1_POZ"/>
    <property type="match status" value="1"/>
</dbReference>
<dbReference type="EnsemblPlants" id="AES77251">
    <property type="protein sequence ID" value="AES77251"/>
    <property type="gene ID" value="MTR_7g006370"/>
</dbReference>
<evidence type="ECO:0000256" key="4">
    <source>
        <dbReference type="PIRNR" id="PIRNR028729"/>
    </source>
</evidence>
<dbReference type="PANTHER" id="PTHR11165">
    <property type="entry name" value="SKP1"/>
    <property type="match status" value="1"/>
</dbReference>
<keyword evidence="9" id="KW-0808">Transferase</keyword>
<dbReference type="InterPro" id="IPR016072">
    <property type="entry name" value="Skp1_comp_dimer"/>
</dbReference>
<evidence type="ECO:0000313" key="11">
    <source>
        <dbReference type="Proteomes" id="UP000002051"/>
    </source>
</evidence>
<dbReference type="GO" id="GO:0031146">
    <property type="term" value="P:SCF-dependent proteasomal ubiquitin-dependent protein catabolic process"/>
    <property type="evidence" value="ECO:0000318"/>
    <property type="project" value="GO_Central"/>
</dbReference>
<dbReference type="GO" id="GO:0016567">
    <property type="term" value="P:protein ubiquitination"/>
    <property type="evidence" value="ECO:0007669"/>
    <property type="project" value="UniProtKB-UniRule"/>
</dbReference>
<keyword evidence="8" id="KW-0436">Ligase</keyword>
<dbReference type="PaxDb" id="3880-AES77251"/>
<comment type="pathway">
    <text evidence="1 4">Protein modification; protein ubiquitination.</text>
</comment>
<sequence>MASSSSTKKITLKSSDSVTFEIEEVVFQSIKNLTDDVADDIEILVPRITGKILAKVIEYCKKHVEAASSYEKLFDDKLNKWYTEFVEVDNVTLFNLIWAASILDLSIKTLADMIKDKKPEDIGKIFNIINAYRPE</sequence>
<dbReference type="InterPro" id="IPR001232">
    <property type="entry name" value="SKP1-like"/>
</dbReference>
<comment type="similarity">
    <text evidence="2 4">Belongs to the SKP1 family.</text>
</comment>
<dbReference type="EMBL" id="AC157893">
    <property type="protein sequence ID" value="ABN08682.1"/>
    <property type="molecule type" value="Genomic_DNA"/>
</dbReference>
<dbReference type="SUPFAM" id="SSF81382">
    <property type="entry name" value="Skp1 dimerisation domain-like"/>
    <property type="match status" value="1"/>
</dbReference>
<dbReference type="STRING" id="3880.A2Q4Y2"/>
<dbReference type="KEGG" id="mtr:11408483"/>
<dbReference type="eggNOG" id="KOG1724">
    <property type="taxonomic scope" value="Eukaryota"/>
</dbReference>
<dbReference type="Proteomes" id="UP000002051">
    <property type="component" value="Unassembled WGS sequence"/>
</dbReference>
<protein>
    <recommendedName>
        <fullName evidence="4">SKP1-like protein</fullName>
    </recommendedName>
</protein>
<evidence type="ECO:0000313" key="12">
    <source>
        <dbReference type="Proteomes" id="UP000265566"/>
    </source>
</evidence>
<dbReference type="InterPro" id="IPR011333">
    <property type="entry name" value="SKP1/BTB/POZ_sf"/>
</dbReference>
<dbReference type="OrthoDB" id="7827685at2759"/>
<dbReference type="EMBL" id="PSQE01000007">
    <property type="protein sequence ID" value="RHN44011.1"/>
    <property type="molecule type" value="Genomic_DNA"/>
</dbReference>
<organism evidence="7">
    <name type="scientific">Medicago truncatula</name>
    <name type="common">Barrel medic</name>
    <name type="synonym">Medicago tribuloides</name>
    <dbReference type="NCBI Taxonomy" id="3880"/>
    <lineage>
        <taxon>Eukaryota</taxon>
        <taxon>Viridiplantae</taxon>
        <taxon>Streptophyta</taxon>
        <taxon>Embryophyta</taxon>
        <taxon>Tracheophyta</taxon>
        <taxon>Spermatophyta</taxon>
        <taxon>Magnoliopsida</taxon>
        <taxon>eudicotyledons</taxon>
        <taxon>Gunneridae</taxon>
        <taxon>Pentapetalae</taxon>
        <taxon>rosids</taxon>
        <taxon>fabids</taxon>
        <taxon>Fabales</taxon>
        <taxon>Fabaceae</taxon>
        <taxon>Papilionoideae</taxon>
        <taxon>50 kb inversion clade</taxon>
        <taxon>NPAAA clade</taxon>
        <taxon>Hologalegina</taxon>
        <taxon>IRL clade</taxon>
        <taxon>Trifolieae</taxon>
        <taxon>Medicago</taxon>
    </lineage>
</organism>
<reference evidence="10" key="5">
    <citation type="submission" date="2015-04" db="UniProtKB">
        <authorList>
            <consortium name="EnsemblPlants"/>
        </authorList>
    </citation>
    <scope>IDENTIFICATION</scope>
    <source>
        <strain evidence="10">cv. Jemalong A17</strain>
    </source>
</reference>
<evidence type="ECO:0000259" key="6">
    <source>
        <dbReference type="Pfam" id="PF03931"/>
    </source>
</evidence>
<comment type="function">
    <text evidence="4">Involved in ubiquitination and subsequent proteasomal degradation of target proteins. Together with CUL1, RBX1 and a F-box protein, it forms a SCF E3 ubiquitin ligase complex. The functional specificity of this complex depends on the type of F-box protein. In the SCF complex, it serves as an adapter that links the F-box protein to CUL1.</text>
</comment>
<evidence type="ECO:0000313" key="8">
    <source>
        <dbReference type="EMBL" id="AES77251.1"/>
    </source>
</evidence>
<feature type="domain" description="SKP1 component POZ" evidence="6">
    <location>
        <begin position="8"/>
        <end position="64"/>
    </location>
</feature>
<evidence type="ECO:0000259" key="5">
    <source>
        <dbReference type="Pfam" id="PF01466"/>
    </source>
</evidence>
<dbReference type="InterPro" id="IPR036296">
    <property type="entry name" value="SKP1-like_dim_sf"/>
</dbReference>
<dbReference type="InterPro" id="IPR016897">
    <property type="entry name" value="SKP1"/>
</dbReference>
<dbReference type="PIRSF" id="PIRSF028729">
    <property type="entry name" value="E3_ubiquit_lig_SCF_Skp"/>
    <property type="match status" value="1"/>
</dbReference>
<keyword evidence="9" id="KW-0418">Kinase</keyword>
<dbReference type="HOGENOM" id="CLU_059252_5_0_1"/>
<dbReference type="GO" id="GO:0009867">
    <property type="term" value="P:jasmonic acid mediated signaling pathway"/>
    <property type="evidence" value="ECO:0007669"/>
    <property type="project" value="UniProtKB-ARBA"/>
</dbReference>
<evidence type="ECO:0000256" key="3">
    <source>
        <dbReference type="ARBA" id="ARBA00022786"/>
    </source>
</evidence>
<dbReference type="EMBL" id="CM001223">
    <property type="protein sequence ID" value="AES77251.1"/>
    <property type="molecule type" value="Genomic_DNA"/>
</dbReference>
<dbReference type="InterPro" id="IPR016073">
    <property type="entry name" value="Skp1_comp_POZ"/>
</dbReference>
<dbReference type="SUPFAM" id="SSF54695">
    <property type="entry name" value="POZ domain"/>
    <property type="match status" value="1"/>
</dbReference>
<dbReference type="Gene3D" id="3.30.710.10">
    <property type="entry name" value="Potassium Channel Kv1.1, Chain A"/>
    <property type="match status" value="1"/>
</dbReference>
<reference evidence="9" key="7">
    <citation type="journal article" date="2018" name="Nat. Plants">
        <title>Whole-genome landscape of Medicago truncatula symbiotic genes.</title>
        <authorList>
            <person name="Pecrix Y."/>
            <person name="Gamas P."/>
            <person name="Carrere S."/>
        </authorList>
    </citation>
    <scope>NUCLEOTIDE SEQUENCE</scope>
    <source>
        <tissue evidence="9">Leaves</tissue>
    </source>
</reference>
<dbReference type="GO" id="GO:0097602">
    <property type="term" value="F:cullin family protein binding"/>
    <property type="evidence" value="ECO:0000318"/>
    <property type="project" value="GO_Central"/>
</dbReference>
<gene>
    <name evidence="10" type="primary">11408483</name>
    <name evidence="8" type="ordered locus">MTR_7g006370</name>
    <name evidence="7" type="ORF">MtrDRAFT_AC157893g20v2</name>
    <name evidence="9" type="ORF">MtrunA17_Chr7g0214701</name>
</gene>
<dbReference type="GO" id="GO:0005634">
    <property type="term" value="C:nucleus"/>
    <property type="evidence" value="ECO:0000318"/>
    <property type="project" value="GO_Central"/>
</dbReference>
<keyword evidence="3 4" id="KW-0833">Ubl conjugation pathway</keyword>
<proteinExistence type="inferred from homology"/>
<dbReference type="Gramene" id="rna38055">
    <property type="protein sequence ID" value="RHN44011.1"/>
    <property type="gene ID" value="gene38055"/>
</dbReference>
<evidence type="ECO:0000256" key="1">
    <source>
        <dbReference type="ARBA" id="ARBA00004906"/>
    </source>
</evidence>
<dbReference type="AlphaFoldDB" id="A2Q4Y2"/>
<dbReference type="Proteomes" id="UP000265566">
    <property type="component" value="Chromosome 7"/>
</dbReference>
<evidence type="ECO:0000313" key="7">
    <source>
        <dbReference type="EMBL" id="ABN08682.1"/>
    </source>
</evidence>
<dbReference type="GO" id="GO:0016874">
    <property type="term" value="F:ligase activity"/>
    <property type="evidence" value="ECO:0007669"/>
    <property type="project" value="UniProtKB-KW"/>
</dbReference>
<dbReference type="UniPathway" id="UPA00143"/>
<name>A2Q4Y2_MEDTR</name>
<evidence type="ECO:0000313" key="10">
    <source>
        <dbReference type="EnsemblPlants" id="AES77251"/>
    </source>
</evidence>
<accession>A2Q4Y2</accession>
<dbReference type="Pfam" id="PF01466">
    <property type="entry name" value="Skp1"/>
    <property type="match status" value="1"/>
</dbReference>
<dbReference type="GO" id="GO:0016301">
    <property type="term" value="F:kinase activity"/>
    <property type="evidence" value="ECO:0007669"/>
    <property type="project" value="UniProtKB-KW"/>
</dbReference>
<reference evidence="7" key="1">
    <citation type="submission" date="2005-04" db="EMBL/GenBank/DDBJ databases">
        <authorList>
            <person name="Town C.D."/>
        </authorList>
    </citation>
    <scope>NUCLEOTIDE SEQUENCE</scope>
</reference>
<keyword evidence="11" id="KW-1185">Reference proteome</keyword>
<evidence type="ECO:0000256" key="2">
    <source>
        <dbReference type="ARBA" id="ARBA00009993"/>
    </source>
</evidence>